<reference evidence="2 3" key="1">
    <citation type="journal article" date="2022" name="Front. Cell. Infect. Microbiol.">
        <title>The Genomes of Two Strains of Taenia crassiceps the Animal Model for the Study of Human Cysticercosis.</title>
        <authorList>
            <person name="Bobes R.J."/>
            <person name="Estrada K."/>
            <person name="Rios-Valencia D.G."/>
            <person name="Calderon-Gallegos A."/>
            <person name="de la Torre P."/>
            <person name="Carrero J.C."/>
            <person name="Sanchez-Flores A."/>
            <person name="Laclette J.P."/>
        </authorList>
    </citation>
    <scope>NUCLEOTIDE SEQUENCE [LARGE SCALE GENOMIC DNA]</scope>
    <source>
        <strain evidence="2">WFUcys</strain>
    </source>
</reference>
<evidence type="ECO:0000256" key="1">
    <source>
        <dbReference type="SAM" id="MobiDB-lite"/>
    </source>
</evidence>
<proteinExistence type="predicted"/>
<accession>A0ABR4Q4M2</accession>
<dbReference type="EMBL" id="JAKROA010000012">
    <property type="protein sequence ID" value="KAL5104537.1"/>
    <property type="molecule type" value="Genomic_DNA"/>
</dbReference>
<evidence type="ECO:0000313" key="2">
    <source>
        <dbReference type="EMBL" id="KAL5104537.1"/>
    </source>
</evidence>
<keyword evidence="3" id="KW-1185">Reference proteome</keyword>
<feature type="compositionally biased region" description="Low complexity" evidence="1">
    <location>
        <begin position="26"/>
        <end position="40"/>
    </location>
</feature>
<evidence type="ECO:0000313" key="3">
    <source>
        <dbReference type="Proteomes" id="UP001651158"/>
    </source>
</evidence>
<organism evidence="2 3">
    <name type="scientific">Taenia crassiceps</name>
    <dbReference type="NCBI Taxonomy" id="6207"/>
    <lineage>
        <taxon>Eukaryota</taxon>
        <taxon>Metazoa</taxon>
        <taxon>Spiralia</taxon>
        <taxon>Lophotrochozoa</taxon>
        <taxon>Platyhelminthes</taxon>
        <taxon>Cestoda</taxon>
        <taxon>Eucestoda</taxon>
        <taxon>Cyclophyllidea</taxon>
        <taxon>Taeniidae</taxon>
        <taxon>Taenia</taxon>
    </lineage>
</organism>
<name>A0ABR4Q4M2_9CEST</name>
<gene>
    <name evidence="2" type="ORF">TcWFU_009349</name>
</gene>
<sequence length="104" mass="11537">MSEALMSSSNAIHLVVTQSRFSDILSSSSPSSSSSSSSSSVNPHNTTTFRWQRRLSMVEPAFVWINVYKQEVQNISTTSFIGSLKCIWKGDSKQTMVRHISSAF</sequence>
<comment type="caution">
    <text evidence="2">The sequence shown here is derived from an EMBL/GenBank/DDBJ whole genome shotgun (WGS) entry which is preliminary data.</text>
</comment>
<dbReference type="Proteomes" id="UP001651158">
    <property type="component" value="Unassembled WGS sequence"/>
</dbReference>
<protein>
    <submittedName>
        <fullName evidence="2">Uncharacterized protein</fullName>
    </submittedName>
</protein>
<feature type="region of interest" description="Disordered" evidence="1">
    <location>
        <begin position="24"/>
        <end position="45"/>
    </location>
</feature>